<dbReference type="SUPFAM" id="SSF52540">
    <property type="entry name" value="P-loop containing nucleoside triphosphate hydrolases"/>
    <property type="match status" value="1"/>
</dbReference>
<dbReference type="InterPro" id="IPR002182">
    <property type="entry name" value="NB-ARC"/>
</dbReference>
<dbReference type="Gene3D" id="3.80.10.10">
    <property type="entry name" value="Ribonuclease Inhibitor"/>
    <property type="match status" value="2"/>
</dbReference>
<evidence type="ECO:0000256" key="4">
    <source>
        <dbReference type="ARBA" id="ARBA00022840"/>
    </source>
</evidence>
<dbReference type="PRINTS" id="PR00364">
    <property type="entry name" value="DISEASERSIST"/>
</dbReference>
<keyword evidence="5" id="KW-0175">Coiled coil</keyword>
<evidence type="ECO:0000256" key="5">
    <source>
        <dbReference type="SAM" id="Coils"/>
    </source>
</evidence>
<name>A0A9R0HRE9_SPIOL</name>
<dbReference type="PANTHER" id="PTHR36766:SF35">
    <property type="entry name" value="DISEASE RESISTANCE PROTEIN RGA3"/>
    <property type="match status" value="1"/>
</dbReference>
<dbReference type="OrthoDB" id="1690427at2759"/>
<gene>
    <name evidence="11" type="primary">LOC110774980</name>
</gene>
<feature type="domain" description="Disease resistance N-terminal" evidence="7">
    <location>
        <begin position="9"/>
        <end position="100"/>
    </location>
</feature>
<evidence type="ECO:0000259" key="7">
    <source>
        <dbReference type="Pfam" id="PF18052"/>
    </source>
</evidence>
<reference evidence="10" key="1">
    <citation type="journal article" date="2021" name="Nat. Commun.">
        <title>Genomic analyses provide insights into spinach domestication and the genetic basis of agronomic traits.</title>
        <authorList>
            <person name="Cai X."/>
            <person name="Sun X."/>
            <person name="Xu C."/>
            <person name="Sun H."/>
            <person name="Wang X."/>
            <person name="Ge C."/>
            <person name="Zhang Z."/>
            <person name="Wang Q."/>
            <person name="Fei Z."/>
            <person name="Jiao C."/>
            <person name="Wang Q."/>
        </authorList>
    </citation>
    <scope>NUCLEOTIDE SEQUENCE [LARGE SCALE GENOMIC DNA]</scope>
    <source>
        <strain evidence="10">cv. Varoflay</strain>
    </source>
</reference>
<dbReference type="GO" id="GO:0043531">
    <property type="term" value="F:ADP binding"/>
    <property type="evidence" value="ECO:0007669"/>
    <property type="project" value="InterPro"/>
</dbReference>
<dbReference type="AlphaFoldDB" id="A0A9R0HRE9"/>
<sequence length="1055" mass="119659">MDAGTVLSAVQTLLAALQCSQLKEALSIFGYKSQLDDLQCTVETINAVLRDAEAKQELSHQMQDLIEKLKDAVFEADDLFDEFVTLAKQKQLLKADGSLSKKVSHFFSRSKNPISVAYRMSRGIKDIKKKLDTIAYNTQFNNFKHDPEPIKKRRPETCFYVNAVEIIGREADLEKIVDMLLNPIVERDVSVLTVVGVGGLGKTALAQLVYNNPRITSAFPLRSWTCVSDQDQIELDVKEIICKILEENHDNSTMNKVQSKLEEKLAGNKYLLVLDDVWTEKRHQWCDLEKLFDGGESGSWILVTTRSHKTATIVGGPIYELQGLSEENSWRLFERAAFASDHSKPPDELVEIGREIVDGCAGVPLAIRVAGSLLYGQDKSKWQSVQEIGLASTRESEDSIMPILKLSFYHLDSSLKSCFSYCALFPKDFVIDKERLIRLWIAQGYVVPLDKGQSIEDAGEEHFTILLRRCFFQDIKKDDSDEIESFKVHDLMHDIAQRVSGKEIYVMNPISSYLDKNVRHLSLAGSTRDYNKYSLGNTHIRSHLFVNFDASVTYFDHNHPQFPVKAMVANGRCLRALDLSRLCIKSLPGSIGELLHLRFLDISYNDSLEVLPKSITNLYNLQTLDIRGCTRLKELPKDLSRLVKLSALNIQDCFSLTYMPRDIGKLSCLHKLTGAFKVGGEGSCSSWNQWFYGLEEIKSLTNLKGCLEIIINWPKNAKDVIKAGSGREGLYLRNKEHVNKIEVLFNHKMGDSRMDGEGTLSLMDDLEPPSNLKSLSVSYYNDLKMSSWVAFLPNLAELGLYYCEELDCLPSLGNLRCLKYLLLHSLENLEYIEADNSSSTMSSPEELSFFPSLDQLVLSSLPKFKGWRRGVDDSSSSSNPQLPCLSQLKLLAVSRSPELSCIPLCPNVEVLELIKFNERLRIISTERDVKSSSSVSRIIPVPKLRKVVIDNVSWLDSLPVESFQCLDHLRLVDDIELVDLPNWMQFLPALQTLIIHGCRGLKALPNWMPKLTSLSDLRVFDCQRSLWRRCQKDPPGEDWPYIQHIHHTCFNYFEH</sequence>
<protein>
    <submittedName>
        <fullName evidence="11">Disease resistance protein RGA2-like</fullName>
    </submittedName>
</protein>
<dbReference type="InterPro" id="IPR042197">
    <property type="entry name" value="Apaf_helical"/>
</dbReference>
<dbReference type="Pfam" id="PF23559">
    <property type="entry name" value="WHD_DRP"/>
    <property type="match status" value="1"/>
</dbReference>
<dbReference type="GO" id="GO:0006952">
    <property type="term" value="P:defense response"/>
    <property type="evidence" value="ECO:0007669"/>
    <property type="project" value="UniProtKB-KW"/>
</dbReference>
<organism evidence="10 11">
    <name type="scientific">Spinacia oleracea</name>
    <name type="common">Spinach</name>
    <dbReference type="NCBI Taxonomy" id="3562"/>
    <lineage>
        <taxon>Eukaryota</taxon>
        <taxon>Viridiplantae</taxon>
        <taxon>Streptophyta</taxon>
        <taxon>Embryophyta</taxon>
        <taxon>Tracheophyta</taxon>
        <taxon>Spermatophyta</taxon>
        <taxon>Magnoliopsida</taxon>
        <taxon>eudicotyledons</taxon>
        <taxon>Gunneridae</taxon>
        <taxon>Pentapetalae</taxon>
        <taxon>Caryophyllales</taxon>
        <taxon>Chenopodiaceae</taxon>
        <taxon>Chenopodioideae</taxon>
        <taxon>Anserineae</taxon>
        <taxon>Spinacia</taxon>
    </lineage>
</organism>
<dbReference type="InterPro" id="IPR055414">
    <property type="entry name" value="LRR_R13L4/SHOC2-like"/>
</dbReference>
<feature type="domain" description="Disease resistance R13L4/SHOC-2-like LRR" evidence="9">
    <location>
        <begin position="568"/>
        <end position="857"/>
    </location>
</feature>
<dbReference type="RefSeq" id="XP_021835280.1">
    <property type="nucleotide sequence ID" value="XM_021979588.2"/>
</dbReference>
<evidence type="ECO:0000259" key="8">
    <source>
        <dbReference type="Pfam" id="PF23559"/>
    </source>
</evidence>
<reference evidence="11" key="2">
    <citation type="submission" date="2025-08" db="UniProtKB">
        <authorList>
            <consortium name="RefSeq"/>
        </authorList>
    </citation>
    <scope>IDENTIFICATION</scope>
    <source>
        <tissue evidence="11">Leaf</tissue>
    </source>
</reference>
<keyword evidence="1" id="KW-0677">Repeat</keyword>
<dbReference type="InterPro" id="IPR038005">
    <property type="entry name" value="RX-like_CC"/>
</dbReference>
<evidence type="ECO:0000259" key="9">
    <source>
        <dbReference type="Pfam" id="PF23598"/>
    </source>
</evidence>
<evidence type="ECO:0000256" key="2">
    <source>
        <dbReference type="ARBA" id="ARBA00022741"/>
    </source>
</evidence>
<dbReference type="Pfam" id="PF00931">
    <property type="entry name" value="NB-ARC"/>
    <property type="match status" value="1"/>
</dbReference>
<proteinExistence type="predicted"/>
<evidence type="ECO:0000256" key="3">
    <source>
        <dbReference type="ARBA" id="ARBA00022821"/>
    </source>
</evidence>
<keyword evidence="2" id="KW-0547">Nucleotide-binding</keyword>
<dbReference type="Gene3D" id="1.10.8.430">
    <property type="entry name" value="Helical domain of apoptotic protease-activating factors"/>
    <property type="match status" value="1"/>
</dbReference>
<dbReference type="Gene3D" id="1.10.10.10">
    <property type="entry name" value="Winged helix-like DNA-binding domain superfamily/Winged helix DNA-binding domain"/>
    <property type="match status" value="1"/>
</dbReference>
<dbReference type="InterPro" id="IPR027417">
    <property type="entry name" value="P-loop_NTPase"/>
</dbReference>
<dbReference type="GeneID" id="110774980"/>
<dbReference type="PANTHER" id="PTHR36766">
    <property type="entry name" value="PLANT BROAD-SPECTRUM MILDEW RESISTANCE PROTEIN RPW8"/>
    <property type="match status" value="1"/>
</dbReference>
<dbReference type="InterPro" id="IPR032675">
    <property type="entry name" value="LRR_dom_sf"/>
</dbReference>
<evidence type="ECO:0000313" key="10">
    <source>
        <dbReference type="Proteomes" id="UP000813463"/>
    </source>
</evidence>
<dbReference type="InterPro" id="IPR058922">
    <property type="entry name" value="WHD_DRP"/>
</dbReference>
<feature type="domain" description="NB-ARC" evidence="6">
    <location>
        <begin position="170"/>
        <end position="341"/>
    </location>
</feature>
<dbReference type="InterPro" id="IPR036388">
    <property type="entry name" value="WH-like_DNA-bd_sf"/>
</dbReference>
<dbReference type="Gene3D" id="1.20.5.4130">
    <property type="match status" value="1"/>
</dbReference>
<dbReference type="Pfam" id="PF23598">
    <property type="entry name" value="LRR_14"/>
    <property type="match status" value="1"/>
</dbReference>
<dbReference type="GO" id="GO:0005524">
    <property type="term" value="F:ATP binding"/>
    <property type="evidence" value="ECO:0007669"/>
    <property type="project" value="UniProtKB-KW"/>
</dbReference>
<dbReference type="Gene3D" id="3.40.50.300">
    <property type="entry name" value="P-loop containing nucleotide triphosphate hydrolases"/>
    <property type="match status" value="1"/>
</dbReference>
<dbReference type="Proteomes" id="UP000813463">
    <property type="component" value="Chromosome 1"/>
</dbReference>
<dbReference type="InterPro" id="IPR041118">
    <property type="entry name" value="Rx_N"/>
</dbReference>
<feature type="coiled-coil region" evidence="5">
    <location>
        <begin position="35"/>
        <end position="75"/>
    </location>
</feature>
<dbReference type="FunFam" id="1.10.10.10:FF:000322">
    <property type="entry name" value="Probable disease resistance protein At1g63360"/>
    <property type="match status" value="1"/>
</dbReference>
<evidence type="ECO:0000256" key="1">
    <source>
        <dbReference type="ARBA" id="ARBA00022737"/>
    </source>
</evidence>
<dbReference type="GO" id="GO:0051707">
    <property type="term" value="P:response to other organism"/>
    <property type="evidence" value="ECO:0007669"/>
    <property type="project" value="UniProtKB-ARBA"/>
</dbReference>
<accession>A0A9R0HRE9</accession>
<dbReference type="Pfam" id="PF18052">
    <property type="entry name" value="Rx_N"/>
    <property type="match status" value="1"/>
</dbReference>
<keyword evidence="4" id="KW-0067">ATP-binding</keyword>
<keyword evidence="3" id="KW-0611">Plant defense</keyword>
<feature type="domain" description="Disease resistance protein winged helix" evidence="8">
    <location>
        <begin position="424"/>
        <end position="496"/>
    </location>
</feature>
<keyword evidence="10" id="KW-1185">Reference proteome</keyword>
<evidence type="ECO:0000313" key="11">
    <source>
        <dbReference type="RefSeq" id="XP_021835280.1"/>
    </source>
</evidence>
<dbReference type="CDD" id="cd14798">
    <property type="entry name" value="RX-CC_like"/>
    <property type="match status" value="1"/>
</dbReference>
<evidence type="ECO:0000259" key="6">
    <source>
        <dbReference type="Pfam" id="PF00931"/>
    </source>
</evidence>
<dbReference type="SUPFAM" id="SSF52058">
    <property type="entry name" value="L domain-like"/>
    <property type="match status" value="1"/>
</dbReference>
<dbReference type="KEGG" id="soe:110774980"/>